<reference evidence="2 3" key="1">
    <citation type="submission" date="2020-08" db="EMBL/GenBank/DDBJ databases">
        <title>A novel species.</title>
        <authorList>
            <person name="Gao J."/>
        </authorList>
    </citation>
    <scope>NUCLEOTIDE SEQUENCE [LARGE SCALE GENOMIC DNA]</scope>
    <source>
        <strain evidence="2 3">CRXT-G-22</strain>
    </source>
</reference>
<dbReference type="PANTHER" id="PTHR33657:SF6">
    <property type="entry name" value="SECRETED PROTEIN"/>
    <property type="match status" value="1"/>
</dbReference>
<dbReference type="PIRSF" id="PIRSF029958">
    <property type="entry name" value="Necrosis-inducing_protein"/>
    <property type="match status" value="1"/>
</dbReference>
<dbReference type="EMBL" id="CP060828">
    <property type="protein sequence ID" value="QNP68064.1"/>
    <property type="molecule type" value="Genomic_DNA"/>
</dbReference>
<feature type="chain" id="PRO_5028806501" evidence="1">
    <location>
        <begin position="42"/>
        <end position="269"/>
    </location>
</feature>
<proteinExistence type="predicted"/>
<keyword evidence="1" id="KW-0732">Signal</keyword>
<keyword evidence="3" id="KW-1185">Reference proteome</keyword>
<accession>A0A7H0I5J8</accession>
<sequence>MVRMAQTAKKKSRGTARLGRAALVAGSVLALTAGLAGSADAAILTPLPWNADTFQQKYMPLFDYDTDSCFPAAAVDANGNLNGGLKPTGPITGDCRDNHLGRANTYSQGWCKNGWCAYVYALYFEKDQTLNGADAFGHRNDWESVVVFQKQGQERPAFLAASRHGGYSTHPINEVPMNGNRVEIVYHKDGASTHAFRFAKWGERPEAWGNGGWDEPALVTMERMADAPRNALWNSQWGRANFPLTGNLQSNINKAREADSRAASAIPAF</sequence>
<evidence type="ECO:0000313" key="3">
    <source>
        <dbReference type="Proteomes" id="UP000516052"/>
    </source>
</evidence>
<evidence type="ECO:0000313" key="2">
    <source>
        <dbReference type="EMBL" id="QNP68064.1"/>
    </source>
</evidence>
<organism evidence="2 3">
    <name type="scientific">Streptomyces roseirectus</name>
    <dbReference type="NCBI Taxonomy" id="2768066"/>
    <lineage>
        <taxon>Bacteria</taxon>
        <taxon>Bacillati</taxon>
        <taxon>Actinomycetota</taxon>
        <taxon>Actinomycetes</taxon>
        <taxon>Kitasatosporales</taxon>
        <taxon>Streptomycetaceae</taxon>
        <taxon>Streptomyces</taxon>
    </lineage>
</organism>
<dbReference type="Pfam" id="PF05630">
    <property type="entry name" value="NPP1"/>
    <property type="match status" value="1"/>
</dbReference>
<protein>
    <submittedName>
        <fullName evidence="2">NPP1 family protein</fullName>
    </submittedName>
</protein>
<evidence type="ECO:0000256" key="1">
    <source>
        <dbReference type="SAM" id="SignalP"/>
    </source>
</evidence>
<dbReference type="Proteomes" id="UP000516052">
    <property type="component" value="Chromosome"/>
</dbReference>
<dbReference type="AlphaFoldDB" id="A0A7H0I5J8"/>
<feature type="signal peptide" evidence="1">
    <location>
        <begin position="1"/>
        <end position="41"/>
    </location>
</feature>
<dbReference type="InterPro" id="IPR008701">
    <property type="entry name" value="NPP1"/>
</dbReference>
<gene>
    <name evidence="2" type="ORF">IAG44_00255</name>
</gene>
<name>A0A7H0I5J8_9ACTN</name>
<dbReference type="PANTHER" id="PTHR33657">
    <property type="entry name" value="DOMAIN PROTEIN, PUTATIVE (AFU_ORTHOLOGUE AFUA_5G00600)-RELATED"/>
    <property type="match status" value="1"/>
</dbReference>
<dbReference type="KEGG" id="sroi:IAG44_00255"/>